<feature type="transmembrane region" description="Helical" evidence="1">
    <location>
        <begin position="32"/>
        <end position="58"/>
    </location>
</feature>
<evidence type="ECO:0000313" key="3">
    <source>
        <dbReference type="Proteomes" id="UP000037326"/>
    </source>
</evidence>
<dbReference type="RefSeq" id="WP_049664846.1">
    <property type="nucleotide sequence ID" value="NZ_LFXJ01000005.1"/>
</dbReference>
<keyword evidence="1" id="KW-1133">Transmembrane helix</keyword>
<dbReference type="Pfam" id="PF11667">
    <property type="entry name" value="DUF3267"/>
    <property type="match status" value="1"/>
</dbReference>
<reference evidence="3" key="1">
    <citation type="submission" date="2015-07" db="EMBL/GenBank/DDBJ databases">
        <authorList>
            <consortium name="Consortium for Microbial Forensics and Genomics (microFORGE)"/>
            <person name="Knight B.M."/>
            <person name="Roberts D.P."/>
            <person name="Lin D."/>
            <person name="Hari K."/>
            <person name="Fletcher J."/>
            <person name="Melcher U."/>
            <person name="Blagden T."/>
            <person name="Winegar R.A."/>
        </authorList>
    </citation>
    <scope>NUCLEOTIDE SEQUENCE [LARGE SCALE GENOMIC DNA]</scope>
    <source>
        <strain evidence="3">DSM 23493</strain>
    </source>
</reference>
<gene>
    <name evidence="2" type="ORF">ACZ11_07105</name>
</gene>
<dbReference type="AlphaFoldDB" id="A0A0K9FBV0"/>
<evidence type="ECO:0000313" key="2">
    <source>
        <dbReference type="EMBL" id="KMY31940.1"/>
    </source>
</evidence>
<name>A0A0K9FBV0_9BACI</name>
<sequence>MKLLYKLPKSNPNLHLDLIKNGWIPMKEPKNLISAILLSIPLMIVASMISIGVINIFSSISWRDFGFTSGGISININLSVILGIVFLLIIHELFHLMFIPNFMKSEKTSVGLTLFGAFVMTEEKISKPRYMFITIAPFIIISVIFPLILSICGLLTTTIKFLIILNSMGSSVDLLNVLLIMKQVPKNATLTSNGANTYWKNAQAEQEG</sequence>
<dbReference type="Proteomes" id="UP000037326">
    <property type="component" value="Unassembled WGS sequence"/>
</dbReference>
<dbReference type="OrthoDB" id="1778118at2"/>
<feature type="transmembrane region" description="Helical" evidence="1">
    <location>
        <begin position="162"/>
        <end position="181"/>
    </location>
</feature>
<accession>A0A0K9FBV0</accession>
<feature type="transmembrane region" description="Helical" evidence="1">
    <location>
        <begin position="130"/>
        <end position="156"/>
    </location>
</feature>
<evidence type="ECO:0000256" key="1">
    <source>
        <dbReference type="SAM" id="Phobius"/>
    </source>
</evidence>
<proteinExistence type="predicted"/>
<dbReference type="GeneID" id="96598041"/>
<keyword evidence="1" id="KW-0472">Membrane</keyword>
<feature type="transmembrane region" description="Helical" evidence="1">
    <location>
        <begin position="78"/>
        <end position="99"/>
    </location>
</feature>
<comment type="caution">
    <text evidence="2">The sequence shown here is derived from an EMBL/GenBank/DDBJ whole genome shotgun (WGS) entry which is preliminary data.</text>
</comment>
<protein>
    <recommendedName>
        <fullName evidence="4">DUF3267 domain-containing protein</fullName>
    </recommendedName>
</protein>
<dbReference type="InterPro" id="IPR021683">
    <property type="entry name" value="DUF3267"/>
</dbReference>
<dbReference type="EMBL" id="LFXJ01000005">
    <property type="protein sequence ID" value="KMY31940.1"/>
    <property type="molecule type" value="Genomic_DNA"/>
</dbReference>
<keyword evidence="1" id="KW-0812">Transmembrane</keyword>
<organism evidence="2 3">
    <name type="scientific">Lysinibacillus xylanilyticus</name>
    <dbReference type="NCBI Taxonomy" id="582475"/>
    <lineage>
        <taxon>Bacteria</taxon>
        <taxon>Bacillati</taxon>
        <taxon>Bacillota</taxon>
        <taxon>Bacilli</taxon>
        <taxon>Bacillales</taxon>
        <taxon>Bacillaceae</taxon>
        <taxon>Lysinibacillus</taxon>
    </lineage>
</organism>
<evidence type="ECO:0008006" key="4">
    <source>
        <dbReference type="Google" id="ProtNLM"/>
    </source>
</evidence>
<dbReference type="PATRIC" id="fig|582475.4.peg.907"/>